<dbReference type="EMBL" id="JAJEPU010000011">
    <property type="protein sequence ID" value="MCC2164280.1"/>
    <property type="molecule type" value="Genomic_DNA"/>
</dbReference>
<keyword evidence="2" id="KW-1185">Reference proteome</keyword>
<dbReference type="InterPro" id="IPR036412">
    <property type="entry name" value="HAD-like_sf"/>
</dbReference>
<dbReference type="Pfam" id="PF00702">
    <property type="entry name" value="Hydrolase"/>
    <property type="match status" value="1"/>
</dbReference>
<dbReference type="RefSeq" id="WP_308450964.1">
    <property type="nucleotide sequence ID" value="NZ_JAJEPU010000011.1"/>
</dbReference>
<dbReference type="SFLD" id="SFLDG01129">
    <property type="entry name" value="C1.5:_HAD__Beta-PGM__Phosphata"/>
    <property type="match status" value="1"/>
</dbReference>
<dbReference type="PANTHER" id="PTHR43611">
    <property type="entry name" value="ALPHA-D-GLUCOSE 1-PHOSPHATE PHOSPHATASE"/>
    <property type="match status" value="1"/>
</dbReference>
<dbReference type="InterPro" id="IPR006439">
    <property type="entry name" value="HAD-SF_hydro_IA"/>
</dbReference>
<dbReference type="InterPro" id="IPR023214">
    <property type="entry name" value="HAD_sf"/>
</dbReference>
<dbReference type="InterPro" id="IPR023198">
    <property type="entry name" value="PGP-like_dom2"/>
</dbReference>
<evidence type="ECO:0000313" key="1">
    <source>
        <dbReference type="EMBL" id="MCC2164280.1"/>
    </source>
</evidence>
<dbReference type="AlphaFoldDB" id="A0AAE3DHR6"/>
<name>A0AAE3DHR6_9FIRM</name>
<dbReference type="Proteomes" id="UP001198962">
    <property type="component" value="Unassembled WGS sequence"/>
</dbReference>
<sequence length="210" mass="24393">MIKNFVFDMGKILMDYESMRACKAYIEDEADQKEVCTALFVSPEWVQLDMGIISEEQALRQVCSRLPQRLHESARLCLENWDKKCMWQIEEMKPILRRLKQEGFGLYICSNASVRLPAKWKSLLPEAELFDGALFSAEVLCMKPQKEMYQHFFSRFSLKPDECFFIDDLRINIEGARACGMDGYCHDDGDVSHLDAVLKEVEKVNMPVEK</sequence>
<dbReference type="CDD" id="cd02603">
    <property type="entry name" value="HAD_sEH-N_like"/>
    <property type="match status" value="1"/>
</dbReference>
<evidence type="ECO:0000313" key="2">
    <source>
        <dbReference type="Proteomes" id="UP001198962"/>
    </source>
</evidence>
<protein>
    <submittedName>
        <fullName evidence="1">HAD family phosphatase</fullName>
    </submittedName>
</protein>
<organism evidence="1 2">
    <name type="scientific">Brotaphodocola catenula</name>
    <dbReference type="NCBI Taxonomy" id="2885361"/>
    <lineage>
        <taxon>Bacteria</taxon>
        <taxon>Bacillati</taxon>
        <taxon>Bacillota</taxon>
        <taxon>Clostridia</taxon>
        <taxon>Lachnospirales</taxon>
        <taxon>Lachnospiraceae</taxon>
        <taxon>Brotaphodocola</taxon>
    </lineage>
</organism>
<reference evidence="1" key="1">
    <citation type="submission" date="2021-10" db="EMBL/GenBank/DDBJ databases">
        <title>Anaerobic single-cell dispensing facilitates the cultivation of human gut bacteria.</title>
        <authorList>
            <person name="Afrizal A."/>
        </authorList>
    </citation>
    <scope>NUCLEOTIDE SEQUENCE</scope>
    <source>
        <strain evidence="1">CLA-AA-H274</strain>
    </source>
</reference>
<proteinExistence type="predicted"/>
<dbReference type="Gene3D" id="3.40.50.1000">
    <property type="entry name" value="HAD superfamily/HAD-like"/>
    <property type="match status" value="1"/>
</dbReference>
<dbReference type="SFLD" id="SFLDS00003">
    <property type="entry name" value="Haloacid_Dehalogenase"/>
    <property type="match status" value="1"/>
</dbReference>
<comment type="caution">
    <text evidence="1">The sequence shown here is derived from an EMBL/GenBank/DDBJ whole genome shotgun (WGS) entry which is preliminary data.</text>
</comment>
<dbReference type="PANTHER" id="PTHR43611:SF3">
    <property type="entry name" value="FLAVIN MONONUCLEOTIDE HYDROLASE 1, CHLOROPLATIC"/>
    <property type="match status" value="1"/>
</dbReference>
<dbReference type="Gene3D" id="1.10.150.240">
    <property type="entry name" value="Putative phosphatase, domain 2"/>
    <property type="match status" value="1"/>
</dbReference>
<dbReference type="NCBIfam" id="TIGR01509">
    <property type="entry name" value="HAD-SF-IA-v3"/>
    <property type="match status" value="1"/>
</dbReference>
<gene>
    <name evidence="1" type="ORF">LKD32_05155</name>
</gene>
<dbReference type="PRINTS" id="PR00413">
    <property type="entry name" value="HADHALOGNASE"/>
</dbReference>
<dbReference type="SUPFAM" id="SSF56784">
    <property type="entry name" value="HAD-like"/>
    <property type="match status" value="1"/>
</dbReference>
<accession>A0AAE3DHR6</accession>